<protein>
    <submittedName>
        <fullName evidence="2">Uncharacterized protein</fullName>
    </submittedName>
</protein>
<evidence type="ECO:0000313" key="3">
    <source>
        <dbReference type="Proteomes" id="UP001279734"/>
    </source>
</evidence>
<feature type="region of interest" description="Disordered" evidence="1">
    <location>
        <begin position="1"/>
        <end position="21"/>
    </location>
</feature>
<name>A0AAD3TLS6_NEPGR</name>
<dbReference type="Proteomes" id="UP001279734">
    <property type="component" value="Unassembled WGS sequence"/>
</dbReference>
<accession>A0AAD3TLS6</accession>
<reference evidence="2" key="1">
    <citation type="submission" date="2023-05" db="EMBL/GenBank/DDBJ databases">
        <title>Nepenthes gracilis genome sequencing.</title>
        <authorList>
            <person name="Fukushima K."/>
        </authorList>
    </citation>
    <scope>NUCLEOTIDE SEQUENCE</scope>
    <source>
        <strain evidence="2">SING2019-196</strain>
    </source>
</reference>
<evidence type="ECO:0000256" key="1">
    <source>
        <dbReference type="SAM" id="MobiDB-lite"/>
    </source>
</evidence>
<feature type="compositionally biased region" description="Polar residues" evidence="1">
    <location>
        <begin position="1"/>
        <end position="16"/>
    </location>
</feature>
<sequence length="98" mass="11153">MEMCQNPASLPNQSSAAIPRPSFDHRGGVFHLILVLEDEVDKITVTWGSTRPPQLAQATQPMRQQRYAPISQDRPWRMTVKDNLYKEKTCQCSIVSKP</sequence>
<dbReference type="AlphaFoldDB" id="A0AAD3TLS6"/>
<dbReference type="InterPro" id="IPR016605">
    <property type="entry name" value="Transptr_NO3_Nar2"/>
</dbReference>
<dbReference type="GO" id="GO:0010167">
    <property type="term" value="P:response to nitrate"/>
    <property type="evidence" value="ECO:0007669"/>
    <property type="project" value="InterPro"/>
</dbReference>
<evidence type="ECO:0000313" key="2">
    <source>
        <dbReference type="EMBL" id="GMH31431.1"/>
    </source>
</evidence>
<dbReference type="EMBL" id="BSYO01000040">
    <property type="protein sequence ID" value="GMH31431.1"/>
    <property type="molecule type" value="Genomic_DNA"/>
</dbReference>
<proteinExistence type="predicted"/>
<dbReference type="Pfam" id="PF16974">
    <property type="entry name" value="NAR2"/>
    <property type="match status" value="1"/>
</dbReference>
<dbReference type="GO" id="GO:0015706">
    <property type="term" value="P:nitrate transmembrane transport"/>
    <property type="evidence" value="ECO:0007669"/>
    <property type="project" value="InterPro"/>
</dbReference>
<keyword evidence="3" id="KW-1185">Reference proteome</keyword>
<gene>
    <name evidence="2" type="ORF">Nepgr_033274</name>
</gene>
<organism evidence="2 3">
    <name type="scientific">Nepenthes gracilis</name>
    <name type="common">Slender pitcher plant</name>
    <dbReference type="NCBI Taxonomy" id="150966"/>
    <lineage>
        <taxon>Eukaryota</taxon>
        <taxon>Viridiplantae</taxon>
        <taxon>Streptophyta</taxon>
        <taxon>Embryophyta</taxon>
        <taxon>Tracheophyta</taxon>
        <taxon>Spermatophyta</taxon>
        <taxon>Magnoliopsida</taxon>
        <taxon>eudicotyledons</taxon>
        <taxon>Gunneridae</taxon>
        <taxon>Pentapetalae</taxon>
        <taxon>Caryophyllales</taxon>
        <taxon>Nepenthaceae</taxon>
        <taxon>Nepenthes</taxon>
    </lineage>
</organism>
<comment type="caution">
    <text evidence="2">The sequence shown here is derived from an EMBL/GenBank/DDBJ whole genome shotgun (WGS) entry which is preliminary data.</text>
</comment>